<accession>A0ABW1T1R8</accession>
<keyword evidence="1" id="KW-0805">Transcription regulation</keyword>
<dbReference type="InterPro" id="IPR039422">
    <property type="entry name" value="MarR/SlyA-like"/>
</dbReference>
<dbReference type="InterPro" id="IPR023187">
    <property type="entry name" value="Tscrpt_reg_MarR-type_CS"/>
</dbReference>
<protein>
    <submittedName>
        <fullName evidence="5">MarR family winged helix-turn-helix transcriptional regulator</fullName>
    </submittedName>
</protein>
<proteinExistence type="predicted"/>
<evidence type="ECO:0000256" key="1">
    <source>
        <dbReference type="ARBA" id="ARBA00023015"/>
    </source>
</evidence>
<dbReference type="PANTHER" id="PTHR33164">
    <property type="entry name" value="TRANSCRIPTIONAL REGULATOR, MARR FAMILY"/>
    <property type="match status" value="1"/>
</dbReference>
<reference evidence="6" key="1">
    <citation type="journal article" date="2019" name="Int. J. Syst. Evol. Microbiol.">
        <title>The Global Catalogue of Microorganisms (GCM) 10K type strain sequencing project: providing services to taxonomists for standard genome sequencing and annotation.</title>
        <authorList>
            <consortium name="The Broad Institute Genomics Platform"/>
            <consortium name="The Broad Institute Genome Sequencing Center for Infectious Disease"/>
            <person name="Wu L."/>
            <person name="Ma J."/>
        </authorList>
    </citation>
    <scope>NUCLEOTIDE SEQUENCE [LARGE SCALE GENOMIC DNA]</scope>
    <source>
        <strain evidence="6">CGMCC 4.7317</strain>
    </source>
</reference>
<evidence type="ECO:0000256" key="2">
    <source>
        <dbReference type="ARBA" id="ARBA00023125"/>
    </source>
</evidence>
<organism evidence="5 6">
    <name type="scientific">Longivirga aurantiaca</name>
    <dbReference type="NCBI Taxonomy" id="1837743"/>
    <lineage>
        <taxon>Bacteria</taxon>
        <taxon>Bacillati</taxon>
        <taxon>Actinomycetota</taxon>
        <taxon>Actinomycetes</taxon>
        <taxon>Sporichthyales</taxon>
        <taxon>Sporichthyaceae</taxon>
        <taxon>Longivirga</taxon>
    </lineage>
</organism>
<feature type="domain" description="HTH marR-type" evidence="4">
    <location>
        <begin position="1"/>
        <end position="147"/>
    </location>
</feature>
<dbReference type="Proteomes" id="UP001596138">
    <property type="component" value="Unassembled WGS sequence"/>
</dbReference>
<dbReference type="InterPro" id="IPR036390">
    <property type="entry name" value="WH_DNA-bd_sf"/>
</dbReference>
<evidence type="ECO:0000313" key="6">
    <source>
        <dbReference type="Proteomes" id="UP001596138"/>
    </source>
</evidence>
<gene>
    <name evidence="5" type="ORF">ACFQGU_08775</name>
</gene>
<dbReference type="InterPro" id="IPR000835">
    <property type="entry name" value="HTH_MarR-typ"/>
</dbReference>
<dbReference type="Pfam" id="PF01047">
    <property type="entry name" value="MarR"/>
    <property type="match status" value="1"/>
</dbReference>
<dbReference type="InterPro" id="IPR036388">
    <property type="entry name" value="WH-like_DNA-bd_sf"/>
</dbReference>
<dbReference type="RefSeq" id="WP_386765753.1">
    <property type="nucleotide sequence ID" value="NZ_JBHSTI010000008.1"/>
</dbReference>
<dbReference type="EMBL" id="JBHSTI010000008">
    <property type="protein sequence ID" value="MFC6237970.1"/>
    <property type="molecule type" value="Genomic_DNA"/>
</dbReference>
<dbReference type="PANTHER" id="PTHR33164:SF57">
    <property type="entry name" value="MARR-FAMILY TRANSCRIPTIONAL REGULATOR"/>
    <property type="match status" value="1"/>
</dbReference>
<dbReference type="PROSITE" id="PS50995">
    <property type="entry name" value="HTH_MARR_2"/>
    <property type="match status" value="1"/>
</dbReference>
<dbReference type="Gene3D" id="1.10.10.10">
    <property type="entry name" value="Winged helix-like DNA-binding domain superfamily/Winged helix DNA-binding domain"/>
    <property type="match status" value="1"/>
</dbReference>
<name>A0ABW1T1R8_9ACTN</name>
<sequence length="153" mass="16632">MVQATTESDRASRADADAPDDAFFRSFTAVITQLRRRSGDADTSARTFLLSHVDRHAPVRMSDLASYACLDLSTVSRHLRGLEEQGLVTRSPDPADGRATLLDLSDAGRDVLDRAVRARTELIATATAGWSDADRATLAHLMTRLAHDLEPTA</sequence>
<keyword evidence="2" id="KW-0238">DNA-binding</keyword>
<dbReference type="SUPFAM" id="SSF46785">
    <property type="entry name" value="Winged helix' DNA-binding domain"/>
    <property type="match status" value="1"/>
</dbReference>
<evidence type="ECO:0000256" key="3">
    <source>
        <dbReference type="ARBA" id="ARBA00023163"/>
    </source>
</evidence>
<keyword evidence="3" id="KW-0804">Transcription</keyword>
<keyword evidence="6" id="KW-1185">Reference proteome</keyword>
<comment type="caution">
    <text evidence="5">The sequence shown here is derived from an EMBL/GenBank/DDBJ whole genome shotgun (WGS) entry which is preliminary data.</text>
</comment>
<evidence type="ECO:0000313" key="5">
    <source>
        <dbReference type="EMBL" id="MFC6237970.1"/>
    </source>
</evidence>
<evidence type="ECO:0000259" key="4">
    <source>
        <dbReference type="PROSITE" id="PS50995"/>
    </source>
</evidence>
<dbReference type="SMART" id="SM00347">
    <property type="entry name" value="HTH_MARR"/>
    <property type="match status" value="1"/>
</dbReference>
<dbReference type="PROSITE" id="PS01117">
    <property type="entry name" value="HTH_MARR_1"/>
    <property type="match status" value="1"/>
</dbReference>